<dbReference type="InterPro" id="IPR011047">
    <property type="entry name" value="Quinoprotein_ADH-like_sf"/>
</dbReference>
<gene>
    <name evidence="2" type="ORF">Mal64_28130</name>
</gene>
<dbReference type="OrthoDB" id="244732at2"/>
<accession>A0A5C5ZJH2</accession>
<dbReference type="AlphaFoldDB" id="A0A5C5ZJH2"/>
<sequence>MDAAGEAEPAPAIAFEPERVSSRAERRLRQVGALMAEGVWDEAIDLLETLPADEPGKLVEIKTSTGAPSGLFEPVAAHCQRLLAALPAEGLALYRQRVDATARDWLEEGLARRDEALLRRVADELRASSHAGRALLALGEVALERGDVAAARRAWRSCDRRLSGPFGRPLDVALAGIDLDEHGPLVDQTLAEPSLVPGLVVCPEGATPIGDLLARMAVASLRAGKIDAARLEADLLERWAPDAAGRLAGRDGLYVDALREMISAVGERPSADEPIAPLAGWQWDKPIDVASDEPQALDKINPQLAARLRARRQLGLLANLMDEVEGPRVAPQTMDSLLLYSHEGELRAADLATGAPASTQDGLLYQDGLDLNDPAARRPAAVRVLNGQIRLMPGGRVVVGPQRFLSGRTNAAGAAPDDKPITASHGVWYATVRSKRAATSPGGRALREKILGLDLRSEAKPVFDLEPPDESSTFVGSPACDAQRVYAVLAEDELRPRLSVLCALRATGRVLWRTPIGGGQPIASQSAADTVRPGLTLAGDSLYVATNLGAVVAIDRTSGRVRWLSLYDRLPAGDAQTSSEASSRAACVVDADRLFVLPSDSPSLLAFDAPSGARLWSAPQDDPEGELLGVDRGVLVTSGRRVRGHDALTGARRYAWPESDHAGLRGMGRGCLAGGEVFWPTRDALYTLDARTGGLARQPVDLTPLGGEGANVSAASLGGERVLVVAGKDGINVLGPHPAPRKEPEAGLARLSVSDQLSAVSSQLFPAAPYRSYSYR</sequence>
<dbReference type="RefSeq" id="WP_146401272.1">
    <property type="nucleotide sequence ID" value="NZ_SJPQ01000003.1"/>
</dbReference>
<evidence type="ECO:0000313" key="3">
    <source>
        <dbReference type="Proteomes" id="UP000315440"/>
    </source>
</evidence>
<comment type="caution">
    <text evidence="2">The sequence shown here is derived from an EMBL/GenBank/DDBJ whole genome shotgun (WGS) entry which is preliminary data.</text>
</comment>
<evidence type="ECO:0000259" key="1">
    <source>
        <dbReference type="Pfam" id="PF13360"/>
    </source>
</evidence>
<organism evidence="2 3">
    <name type="scientific">Pseudobythopirellula maris</name>
    <dbReference type="NCBI Taxonomy" id="2527991"/>
    <lineage>
        <taxon>Bacteria</taxon>
        <taxon>Pseudomonadati</taxon>
        <taxon>Planctomycetota</taxon>
        <taxon>Planctomycetia</taxon>
        <taxon>Pirellulales</taxon>
        <taxon>Lacipirellulaceae</taxon>
        <taxon>Pseudobythopirellula</taxon>
    </lineage>
</organism>
<dbReference type="PANTHER" id="PTHR34512">
    <property type="entry name" value="CELL SURFACE PROTEIN"/>
    <property type="match status" value="1"/>
</dbReference>
<keyword evidence="3" id="KW-1185">Reference proteome</keyword>
<dbReference type="EMBL" id="SJPQ01000003">
    <property type="protein sequence ID" value="TWT87275.1"/>
    <property type="molecule type" value="Genomic_DNA"/>
</dbReference>
<dbReference type="Pfam" id="PF13360">
    <property type="entry name" value="PQQ_2"/>
    <property type="match status" value="2"/>
</dbReference>
<dbReference type="Proteomes" id="UP000315440">
    <property type="component" value="Unassembled WGS sequence"/>
</dbReference>
<dbReference type="Gene3D" id="2.130.10.10">
    <property type="entry name" value="YVTN repeat-like/Quinoprotein amine dehydrogenase"/>
    <property type="match status" value="1"/>
</dbReference>
<proteinExistence type="predicted"/>
<feature type="domain" description="Pyrrolo-quinoline quinone repeat" evidence="1">
    <location>
        <begin position="473"/>
        <end position="563"/>
    </location>
</feature>
<dbReference type="InterPro" id="IPR015943">
    <property type="entry name" value="WD40/YVTN_repeat-like_dom_sf"/>
</dbReference>
<protein>
    <submittedName>
        <fullName evidence="2">Outer membrane biogenesis protein BamB</fullName>
    </submittedName>
</protein>
<dbReference type="PANTHER" id="PTHR34512:SF30">
    <property type="entry name" value="OUTER MEMBRANE PROTEIN ASSEMBLY FACTOR BAMB"/>
    <property type="match status" value="1"/>
</dbReference>
<dbReference type="SUPFAM" id="SSF50998">
    <property type="entry name" value="Quinoprotein alcohol dehydrogenase-like"/>
    <property type="match status" value="1"/>
</dbReference>
<dbReference type="InterPro" id="IPR002372">
    <property type="entry name" value="PQQ_rpt_dom"/>
</dbReference>
<evidence type="ECO:0000313" key="2">
    <source>
        <dbReference type="EMBL" id="TWT87275.1"/>
    </source>
</evidence>
<name>A0A5C5ZJH2_9BACT</name>
<feature type="domain" description="Pyrrolo-quinoline quinone repeat" evidence="1">
    <location>
        <begin position="583"/>
        <end position="729"/>
    </location>
</feature>
<reference evidence="2 3" key="1">
    <citation type="submission" date="2019-02" db="EMBL/GenBank/DDBJ databases">
        <title>Deep-cultivation of Planctomycetes and their phenomic and genomic characterization uncovers novel biology.</title>
        <authorList>
            <person name="Wiegand S."/>
            <person name="Jogler M."/>
            <person name="Boedeker C."/>
            <person name="Pinto D."/>
            <person name="Vollmers J."/>
            <person name="Rivas-Marin E."/>
            <person name="Kohn T."/>
            <person name="Peeters S.H."/>
            <person name="Heuer A."/>
            <person name="Rast P."/>
            <person name="Oberbeckmann S."/>
            <person name="Bunk B."/>
            <person name="Jeske O."/>
            <person name="Meyerdierks A."/>
            <person name="Storesund J.E."/>
            <person name="Kallscheuer N."/>
            <person name="Luecker S."/>
            <person name="Lage O.M."/>
            <person name="Pohl T."/>
            <person name="Merkel B.J."/>
            <person name="Hornburger P."/>
            <person name="Mueller R.-W."/>
            <person name="Bruemmer F."/>
            <person name="Labrenz M."/>
            <person name="Spormann A.M."/>
            <person name="Op Den Camp H."/>
            <person name="Overmann J."/>
            <person name="Amann R."/>
            <person name="Jetten M.S.M."/>
            <person name="Mascher T."/>
            <person name="Medema M.H."/>
            <person name="Devos D.P."/>
            <person name="Kaster A.-K."/>
            <person name="Ovreas L."/>
            <person name="Rohde M."/>
            <person name="Galperin M.Y."/>
            <person name="Jogler C."/>
        </authorList>
    </citation>
    <scope>NUCLEOTIDE SEQUENCE [LARGE SCALE GENOMIC DNA]</scope>
    <source>
        <strain evidence="2 3">Mal64</strain>
    </source>
</reference>